<dbReference type="Proteomes" id="UP000198802">
    <property type="component" value="Unassembled WGS sequence"/>
</dbReference>
<evidence type="ECO:0000313" key="3">
    <source>
        <dbReference type="EMBL" id="CUU60709.1"/>
    </source>
</evidence>
<feature type="region of interest" description="Disordered" evidence="1">
    <location>
        <begin position="221"/>
        <end position="245"/>
    </location>
</feature>
<accession>A0A0S4QYQ4</accession>
<dbReference type="EMBL" id="FAOZ01000045">
    <property type="protein sequence ID" value="CUU60709.1"/>
    <property type="molecule type" value="Genomic_DNA"/>
</dbReference>
<proteinExistence type="predicted"/>
<feature type="domain" description="Recombinase" evidence="2">
    <location>
        <begin position="71"/>
        <end position="210"/>
    </location>
</feature>
<reference evidence="4" key="1">
    <citation type="submission" date="2015-11" db="EMBL/GenBank/DDBJ databases">
        <authorList>
            <person name="Varghese N."/>
        </authorList>
    </citation>
    <scope>NUCLEOTIDE SEQUENCE [LARGE SCALE GENOMIC DNA]</scope>
    <source>
        <strain evidence="4">DSM 45899</strain>
    </source>
</reference>
<dbReference type="GO" id="GO:0003677">
    <property type="term" value="F:DNA binding"/>
    <property type="evidence" value="ECO:0007669"/>
    <property type="project" value="InterPro"/>
</dbReference>
<name>A0A0S4QYQ4_9ACTN</name>
<dbReference type="Pfam" id="PF07508">
    <property type="entry name" value="Recombinase"/>
    <property type="match status" value="1"/>
</dbReference>
<evidence type="ECO:0000256" key="1">
    <source>
        <dbReference type="SAM" id="MobiDB-lite"/>
    </source>
</evidence>
<dbReference type="GO" id="GO:0000150">
    <property type="term" value="F:DNA strand exchange activity"/>
    <property type="evidence" value="ECO:0007669"/>
    <property type="project" value="InterPro"/>
</dbReference>
<gene>
    <name evidence="3" type="ORF">Ga0074812_14531</name>
</gene>
<dbReference type="InterPro" id="IPR038109">
    <property type="entry name" value="DNA_bind_recomb_sf"/>
</dbReference>
<evidence type="ECO:0000259" key="2">
    <source>
        <dbReference type="PROSITE" id="PS51737"/>
    </source>
</evidence>
<dbReference type="Gene3D" id="3.90.1750.20">
    <property type="entry name" value="Putative Large Serine Recombinase, Chain B, Domain 2"/>
    <property type="match status" value="1"/>
</dbReference>
<dbReference type="RefSeq" id="WP_091286017.1">
    <property type="nucleotide sequence ID" value="NZ_FAOZ01000045.1"/>
</dbReference>
<organism evidence="3 4">
    <name type="scientific">Parafrankia irregularis</name>
    <dbReference type="NCBI Taxonomy" id="795642"/>
    <lineage>
        <taxon>Bacteria</taxon>
        <taxon>Bacillati</taxon>
        <taxon>Actinomycetota</taxon>
        <taxon>Actinomycetes</taxon>
        <taxon>Frankiales</taxon>
        <taxon>Frankiaceae</taxon>
        <taxon>Parafrankia</taxon>
    </lineage>
</organism>
<keyword evidence="4" id="KW-1185">Reference proteome</keyword>
<sequence>MSDLLPIPALPPAPPTSAGQPSWWWRLTHRRTARAARRALLLADHHAWTTERARVAQIDLVRAGFHLGPVPLGYRPRRITELGTDGRVRQGIRLVIAPGPAYIIGTIYQWRVEDELSPRAIATRLRAVHNDRLVPLVSPATRRPWQLTSTNVARVLANPVYTGATVWGRTHAGQPVPPDQWIVCPHAHQPIIDGRTFLRAQLLTTPEAAIISPHLPPWEFPIPPGRDLGSDENSFGPETPDGRGK</sequence>
<dbReference type="InterPro" id="IPR011109">
    <property type="entry name" value="DNA_bind_recombinase_dom"/>
</dbReference>
<evidence type="ECO:0000313" key="4">
    <source>
        <dbReference type="Proteomes" id="UP000198802"/>
    </source>
</evidence>
<dbReference type="AlphaFoldDB" id="A0A0S4QYQ4"/>
<dbReference type="PROSITE" id="PS51737">
    <property type="entry name" value="RECOMBINASE_DNA_BIND"/>
    <property type="match status" value="1"/>
</dbReference>
<protein>
    <submittedName>
        <fullName evidence="3">Recombinase</fullName>
    </submittedName>
</protein>